<accession>A0AAV9I5X7</accession>
<dbReference type="InterPro" id="IPR036866">
    <property type="entry name" value="RibonucZ/Hydroxyglut_hydro"/>
</dbReference>
<reference evidence="2" key="2">
    <citation type="submission" date="2023-06" db="EMBL/GenBank/DDBJ databases">
        <authorList>
            <consortium name="Lawrence Berkeley National Laboratory"/>
            <person name="Mondo S.J."/>
            <person name="Hensen N."/>
            <person name="Bonometti L."/>
            <person name="Westerberg I."/>
            <person name="Brannstrom I.O."/>
            <person name="Guillou S."/>
            <person name="Cros-Aarteil S."/>
            <person name="Calhoun S."/>
            <person name="Haridas S."/>
            <person name="Kuo A."/>
            <person name="Pangilinan J."/>
            <person name="Riley R."/>
            <person name="Labutti K."/>
            <person name="Andreopoulos B."/>
            <person name="Lipzen A."/>
            <person name="Chen C."/>
            <person name="Yanf M."/>
            <person name="Daum C."/>
            <person name="Ng V."/>
            <person name="Clum A."/>
            <person name="Steindorff A."/>
            <person name="Ohm R."/>
            <person name="Martin F."/>
            <person name="Silar P."/>
            <person name="Natvig D."/>
            <person name="Lalanne C."/>
            <person name="Gautier V."/>
            <person name="Ament-Velasquez S.L."/>
            <person name="Kruys A."/>
            <person name="Hutchinson M.I."/>
            <person name="Powell A.J."/>
            <person name="Barry K."/>
            <person name="Miller A.N."/>
            <person name="Grigoriev I.V."/>
            <person name="Debuchy R."/>
            <person name="Gladieux P."/>
            <person name="Thoren M.H."/>
            <person name="Johannesson H."/>
        </authorList>
    </citation>
    <scope>NUCLEOTIDE SEQUENCE</scope>
    <source>
        <strain evidence="2">PSN324</strain>
    </source>
</reference>
<evidence type="ECO:0000313" key="2">
    <source>
        <dbReference type="EMBL" id="KAK4466888.1"/>
    </source>
</evidence>
<name>A0AAV9I5X7_9PEZI</name>
<dbReference type="Pfam" id="PF00753">
    <property type="entry name" value="Lactamase_B"/>
    <property type="match status" value="1"/>
</dbReference>
<dbReference type="InterPro" id="IPR001279">
    <property type="entry name" value="Metallo-B-lactamas"/>
</dbReference>
<keyword evidence="3" id="KW-1185">Reference proteome</keyword>
<dbReference type="Gene3D" id="3.60.15.10">
    <property type="entry name" value="Ribonuclease Z/Hydroxyacylglutathione hydrolase-like"/>
    <property type="match status" value="1"/>
</dbReference>
<dbReference type="InterPro" id="IPR044528">
    <property type="entry name" value="POD-like_MBL-fold"/>
</dbReference>
<dbReference type="PANTHER" id="PTHR43084">
    <property type="entry name" value="PERSULFIDE DIOXYGENASE ETHE1"/>
    <property type="match status" value="1"/>
</dbReference>
<dbReference type="AlphaFoldDB" id="A0AAV9I5X7"/>
<dbReference type="SMART" id="SM00849">
    <property type="entry name" value="Lactamase_B"/>
    <property type="match status" value="1"/>
</dbReference>
<evidence type="ECO:0000259" key="1">
    <source>
        <dbReference type="SMART" id="SM00849"/>
    </source>
</evidence>
<comment type="caution">
    <text evidence="2">The sequence shown here is derived from an EMBL/GenBank/DDBJ whole genome shotgun (WGS) entry which is preliminary data.</text>
</comment>
<dbReference type="GO" id="GO:0016787">
    <property type="term" value="F:hydrolase activity"/>
    <property type="evidence" value="ECO:0007669"/>
    <property type="project" value="UniProtKB-KW"/>
</dbReference>
<protein>
    <submittedName>
        <fullName evidence="2">Zn-dependent hydrolase</fullName>
    </submittedName>
</protein>
<feature type="domain" description="Metallo-beta-lactamase" evidence="1">
    <location>
        <begin position="18"/>
        <end position="208"/>
    </location>
</feature>
<organism evidence="2 3">
    <name type="scientific">Cladorrhinum samala</name>
    <dbReference type="NCBI Taxonomy" id="585594"/>
    <lineage>
        <taxon>Eukaryota</taxon>
        <taxon>Fungi</taxon>
        <taxon>Dikarya</taxon>
        <taxon>Ascomycota</taxon>
        <taxon>Pezizomycotina</taxon>
        <taxon>Sordariomycetes</taxon>
        <taxon>Sordariomycetidae</taxon>
        <taxon>Sordariales</taxon>
        <taxon>Podosporaceae</taxon>
        <taxon>Cladorrhinum</taxon>
    </lineage>
</organism>
<evidence type="ECO:0000313" key="3">
    <source>
        <dbReference type="Proteomes" id="UP001321749"/>
    </source>
</evidence>
<dbReference type="PANTHER" id="PTHR43084:SF8">
    <property type="entry name" value="METALLO-BETA-LACTAMASE SUPERFAMILY PROTEIN"/>
    <property type="match status" value="1"/>
</dbReference>
<sequence>MSSQPKPVIHPLFHSPTSTYQYLLADPTTLSAVIIDPVLDFDPSTGTISSSSADAILGLVRNEGYTVTHLLETHAHADHLTAAYYLKQQLGGKPKICIGKRITKVQTTFAEKYAVNKKELEGVFDVLWEDDEVFQVGELEARVMWLPGHTEDHVGYVIGENIFTGDSIFNPDVGSARCDFPGGDAHQLFQTSQALLSLPPHYKIYTGHDYPPGGDSGRAAPLPYTTVLEQQRLNKHLKEGTLEEEFVAWRKERDGGLGEPRLLHQALQVNIRGGRLPADGFLKVPVKGVKL</sequence>
<dbReference type="EMBL" id="MU864929">
    <property type="protein sequence ID" value="KAK4466888.1"/>
    <property type="molecule type" value="Genomic_DNA"/>
</dbReference>
<proteinExistence type="predicted"/>
<dbReference type="SUPFAM" id="SSF56281">
    <property type="entry name" value="Metallo-hydrolase/oxidoreductase"/>
    <property type="match status" value="1"/>
</dbReference>
<dbReference type="CDD" id="cd07724">
    <property type="entry name" value="POD-like_MBL-fold"/>
    <property type="match status" value="1"/>
</dbReference>
<gene>
    <name evidence="2" type="ORF">QBC42DRAFT_293032</name>
</gene>
<dbReference type="GO" id="GO:0050313">
    <property type="term" value="F:sulfur dioxygenase activity"/>
    <property type="evidence" value="ECO:0007669"/>
    <property type="project" value="InterPro"/>
</dbReference>
<keyword evidence="2" id="KW-0378">Hydrolase</keyword>
<dbReference type="GO" id="GO:0006749">
    <property type="term" value="P:glutathione metabolic process"/>
    <property type="evidence" value="ECO:0007669"/>
    <property type="project" value="InterPro"/>
</dbReference>
<dbReference type="InterPro" id="IPR051682">
    <property type="entry name" value="Mito_Persulfide_Diox"/>
</dbReference>
<dbReference type="Proteomes" id="UP001321749">
    <property type="component" value="Unassembled WGS sequence"/>
</dbReference>
<reference evidence="2" key="1">
    <citation type="journal article" date="2023" name="Mol. Phylogenet. Evol.">
        <title>Genome-scale phylogeny and comparative genomics of the fungal order Sordariales.</title>
        <authorList>
            <person name="Hensen N."/>
            <person name="Bonometti L."/>
            <person name="Westerberg I."/>
            <person name="Brannstrom I.O."/>
            <person name="Guillou S."/>
            <person name="Cros-Aarteil S."/>
            <person name="Calhoun S."/>
            <person name="Haridas S."/>
            <person name="Kuo A."/>
            <person name="Mondo S."/>
            <person name="Pangilinan J."/>
            <person name="Riley R."/>
            <person name="LaButti K."/>
            <person name="Andreopoulos B."/>
            <person name="Lipzen A."/>
            <person name="Chen C."/>
            <person name="Yan M."/>
            <person name="Daum C."/>
            <person name="Ng V."/>
            <person name="Clum A."/>
            <person name="Steindorff A."/>
            <person name="Ohm R.A."/>
            <person name="Martin F."/>
            <person name="Silar P."/>
            <person name="Natvig D.O."/>
            <person name="Lalanne C."/>
            <person name="Gautier V."/>
            <person name="Ament-Velasquez S.L."/>
            <person name="Kruys A."/>
            <person name="Hutchinson M.I."/>
            <person name="Powell A.J."/>
            <person name="Barry K."/>
            <person name="Miller A.N."/>
            <person name="Grigoriev I.V."/>
            <person name="Debuchy R."/>
            <person name="Gladieux P."/>
            <person name="Hiltunen Thoren M."/>
            <person name="Johannesson H."/>
        </authorList>
    </citation>
    <scope>NUCLEOTIDE SEQUENCE</scope>
    <source>
        <strain evidence="2">PSN324</strain>
    </source>
</reference>
<dbReference type="GO" id="GO:0070813">
    <property type="term" value="P:hydrogen sulfide metabolic process"/>
    <property type="evidence" value="ECO:0007669"/>
    <property type="project" value="TreeGrafter"/>
</dbReference>